<dbReference type="EMBL" id="PKSL01000108">
    <property type="protein sequence ID" value="POW04717.1"/>
    <property type="molecule type" value="Genomic_DNA"/>
</dbReference>
<dbReference type="VEuPathDB" id="FungiDB:PSHT_09254"/>
<comment type="caution">
    <text evidence="2">The sequence shown here is derived from an EMBL/GenBank/DDBJ whole genome shotgun (WGS) entry which is preliminary data.</text>
</comment>
<feature type="region of interest" description="Disordered" evidence="1">
    <location>
        <begin position="1"/>
        <end position="23"/>
    </location>
</feature>
<feature type="compositionally biased region" description="Polar residues" evidence="1">
    <location>
        <begin position="12"/>
        <end position="23"/>
    </location>
</feature>
<evidence type="ECO:0000313" key="3">
    <source>
        <dbReference type="Proteomes" id="UP000239156"/>
    </source>
</evidence>
<dbReference type="Proteomes" id="UP000239156">
    <property type="component" value="Unassembled WGS sequence"/>
</dbReference>
<evidence type="ECO:0000313" key="2">
    <source>
        <dbReference type="EMBL" id="POW04717.1"/>
    </source>
</evidence>
<keyword evidence="3" id="KW-1185">Reference proteome</keyword>
<feature type="compositionally biased region" description="Basic residues" evidence="1">
    <location>
        <begin position="128"/>
        <end position="137"/>
    </location>
</feature>
<feature type="region of interest" description="Disordered" evidence="1">
    <location>
        <begin position="108"/>
        <end position="186"/>
    </location>
</feature>
<accession>A0A2S4V5E6</accession>
<name>A0A2S4V5E6_9BASI</name>
<feature type="compositionally biased region" description="Basic and acidic residues" evidence="1">
    <location>
        <begin position="170"/>
        <end position="186"/>
    </location>
</feature>
<organism evidence="2 3">
    <name type="scientific">Puccinia striiformis</name>
    <dbReference type="NCBI Taxonomy" id="27350"/>
    <lineage>
        <taxon>Eukaryota</taxon>
        <taxon>Fungi</taxon>
        <taxon>Dikarya</taxon>
        <taxon>Basidiomycota</taxon>
        <taxon>Pucciniomycotina</taxon>
        <taxon>Pucciniomycetes</taxon>
        <taxon>Pucciniales</taxon>
        <taxon>Pucciniaceae</taxon>
        <taxon>Puccinia</taxon>
    </lineage>
</organism>
<sequence>MVSLSRDPRPQFSESRQFPGSNGLATRLAKGIQGQPNSLNLARIVSLFQSRQTTSASEPRPQLAQRTAHTPPSTTLDTPSTWLFATNMASSDINPMLFGDIDVEVLLSTPTPNQQPTEKGPETEKQIRKATKATSKNKPKEKENQRKNKNQTKANKKNRNTDQNMEDEYTSNKKERRREEEERGKR</sequence>
<protein>
    <submittedName>
        <fullName evidence="2">Uncharacterized protein</fullName>
    </submittedName>
</protein>
<evidence type="ECO:0000256" key="1">
    <source>
        <dbReference type="SAM" id="MobiDB-lite"/>
    </source>
</evidence>
<gene>
    <name evidence="2" type="ORF">PSTT_10198</name>
</gene>
<feature type="compositionally biased region" description="Basic residues" evidence="1">
    <location>
        <begin position="147"/>
        <end position="158"/>
    </location>
</feature>
<reference evidence="2" key="1">
    <citation type="submission" date="2017-12" db="EMBL/GenBank/DDBJ databases">
        <title>Gene loss provides genomic basis for host adaptation in cereal stripe rust fungi.</title>
        <authorList>
            <person name="Xia C."/>
        </authorList>
    </citation>
    <scope>NUCLEOTIDE SEQUENCE [LARGE SCALE GENOMIC DNA]</scope>
    <source>
        <strain evidence="2">93-210</strain>
    </source>
</reference>
<feature type="region of interest" description="Disordered" evidence="1">
    <location>
        <begin position="52"/>
        <end position="78"/>
    </location>
</feature>
<proteinExistence type="predicted"/>
<dbReference type="VEuPathDB" id="FungiDB:PSTT_10198"/>
<dbReference type="AlphaFoldDB" id="A0A2S4V5E6"/>
<feature type="compositionally biased region" description="Polar residues" evidence="1">
    <location>
        <begin position="108"/>
        <end position="117"/>
    </location>
</feature>